<evidence type="ECO:0000256" key="2">
    <source>
        <dbReference type="SAM" id="Phobius"/>
    </source>
</evidence>
<dbReference type="Proteomes" id="UP000759537">
    <property type="component" value="Unassembled WGS sequence"/>
</dbReference>
<dbReference type="AlphaFoldDB" id="A0A9P5N3T0"/>
<reference evidence="4" key="1">
    <citation type="submission" date="2019-10" db="EMBL/GenBank/DDBJ databases">
        <authorList>
            <consortium name="DOE Joint Genome Institute"/>
            <person name="Kuo A."/>
            <person name="Miyauchi S."/>
            <person name="Kiss E."/>
            <person name="Drula E."/>
            <person name="Kohler A."/>
            <person name="Sanchez-Garcia M."/>
            <person name="Andreopoulos B."/>
            <person name="Barry K.W."/>
            <person name="Bonito G."/>
            <person name="Buee M."/>
            <person name="Carver A."/>
            <person name="Chen C."/>
            <person name="Cichocki N."/>
            <person name="Clum A."/>
            <person name="Culley D."/>
            <person name="Crous P.W."/>
            <person name="Fauchery L."/>
            <person name="Girlanda M."/>
            <person name="Hayes R."/>
            <person name="Keri Z."/>
            <person name="LaButti K."/>
            <person name="Lipzen A."/>
            <person name="Lombard V."/>
            <person name="Magnuson J."/>
            <person name="Maillard F."/>
            <person name="Morin E."/>
            <person name="Murat C."/>
            <person name="Nolan M."/>
            <person name="Ohm R."/>
            <person name="Pangilinan J."/>
            <person name="Pereira M."/>
            <person name="Perotto S."/>
            <person name="Peter M."/>
            <person name="Riley R."/>
            <person name="Sitrit Y."/>
            <person name="Stielow B."/>
            <person name="Szollosi G."/>
            <person name="Zifcakova L."/>
            <person name="Stursova M."/>
            <person name="Spatafora J.W."/>
            <person name="Tedersoo L."/>
            <person name="Vaario L.-M."/>
            <person name="Yamada A."/>
            <person name="Yan M."/>
            <person name="Wang P."/>
            <person name="Xu J."/>
            <person name="Bruns T."/>
            <person name="Baldrian P."/>
            <person name="Vilgalys R."/>
            <person name="Henrissat B."/>
            <person name="Grigoriev I.V."/>
            <person name="Hibbett D."/>
            <person name="Nagy L.G."/>
            <person name="Martin F.M."/>
        </authorList>
    </citation>
    <scope>NUCLEOTIDE SEQUENCE</scope>
    <source>
        <strain evidence="4">Prilba</strain>
    </source>
</reference>
<dbReference type="OrthoDB" id="3361196at2759"/>
<keyword evidence="2" id="KW-0472">Membrane</keyword>
<dbReference type="EMBL" id="WHVB01000003">
    <property type="protein sequence ID" value="KAF8485389.1"/>
    <property type="molecule type" value="Genomic_DNA"/>
</dbReference>
<keyword evidence="2" id="KW-0812">Transmembrane</keyword>
<proteinExistence type="predicted"/>
<sequence>MISRSFFITAHVCLFLTTLSATSLVWASPLSSESRYRLPVVARQATVQPYFPDTPASCPICAKGYSGINSCAQAAPVLANLTTVIFNPGAFISVIKCACTDTFQSTFPQCADCFEKTNQTAVLDTPDLPSLVKNIRELCASESSILGNVSNSDGETTPSPTGSAASSSTSASSAVPLWNIPGLATVSTVVAGAVSLIIFGVSLL</sequence>
<gene>
    <name evidence="4" type="ORF">DFH94DRAFT_275961</name>
</gene>
<accession>A0A9P5N3T0</accession>
<protein>
    <submittedName>
        <fullName evidence="4">Uncharacterized protein</fullName>
    </submittedName>
</protein>
<evidence type="ECO:0000313" key="5">
    <source>
        <dbReference type="Proteomes" id="UP000759537"/>
    </source>
</evidence>
<feature type="region of interest" description="Disordered" evidence="1">
    <location>
        <begin position="146"/>
        <end position="167"/>
    </location>
</feature>
<evidence type="ECO:0000256" key="1">
    <source>
        <dbReference type="SAM" id="MobiDB-lite"/>
    </source>
</evidence>
<comment type="caution">
    <text evidence="4">The sequence shown here is derived from an EMBL/GenBank/DDBJ whole genome shotgun (WGS) entry which is preliminary data.</text>
</comment>
<evidence type="ECO:0000256" key="3">
    <source>
        <dbReference type="SAM" id="SignalP"/>
    </source>
</evidence>
<keyword evidence="5" id="KW-1185">Reference proteome</keyword>
<feature type="compositionally biased region" description="Low complexity" evidence="1">
    <location>
        <begin position="156"/>
        <end position="167"/>
    </location>
</feature>
<organism evidence="4 5">
    <name type="scientific">Russula ochroleuca</name>
    <dbReference type="NCBI Taxonomy" id="152965"/>
    <lineage>
        <taxon>Eukaryota</taxon>
        <taxon>Fungi</taxon>
        <taxon>Dikarya</taxon>
        <taxon>Basidiomycota</taxon>
        <taxon>Agaricomycotina</taxon>
        <taxon>Agaricomycetes</taxon>
        <taxon>Russulales</taxon>
        <taxon>Russulaceae</taxon>
        <taxon>Russula</taxon>
    </lineage>
</organism>
<name>A0A9P5N3T0_9AGAM</name>
<reference evidence="4" key="2">
    <citation type="journal article" date="2020" name="Nat. Commun.">
        <title>Large-scale genome sequencing of mycorrhizal fungi provides insights into the early evolution of symbiotic traits.</title>
        <authorList>
            <person name="Miyauchi S."/>
            <person name="Kiss E."/>
            <person name="Kuo A."/>
            <person name="Drula E."/>
            <person name="Kohler A."/>
            <person name="Sanchez-Garcia M."/>
            <person name="Morin E."/>
            <person name="Andreopoulos B."/>
            <person name="Barry K.W."/>
            <person name="Bonito G."/>
            <person name="Buee M."/>
            <person name="Carver A."/>
            <person name="Chen C."/>
            <person name="Cichocki N."/>
            <person name="Clum A."/>
            <person name="Culley D."/>
            <person name="Crous P.W."/>
            <person name="Fauchery L."/>
            <person name="Girlanda M."/>
            <person name="Hayes R.D."/>
            <person name="Keri Z."/>
            <person name="LaButti K."/>
            <person name="Lipzen A."/>
            <person name="Lombard V."/>
            <person name="Magnuson J."/>
            <person name="Maillard F."/>
            <person name="Murat C."/>
            <person name="Nolan M."/>
            <person name="Ohm R.A."/>
            <person name="Pangilinan J."/>
            <person name="Pereira M.F."/>
            <person name="Perotto S."/>
            <person name="Peter M."/>
            <person name="Pfister S."/>
            <person name="Riley R."/>
            <person name="Sitrit Y."/>
            <person name="Stielow J.B."/>
            <person name="Szollosi G."/>
            <person name="Zifcakova L."/>
            <person name="Stursova M."/>
            <person name="Spatafora J.W."/>
            <person name="Tedersoo L."/>
            <person name="Vaario L.M."/>
            <person name="Yamada A."/>
            <person name="Yan M."/>
            <person name="Wang P."/>
            <person name="Xu J."/>
            <person name="Bruns T."/>
            <person name="Baldrian P."/>
            <person name="Vilgalys R."/>
            <person name="Dunand C."/>
            <person name="Henrissat B."/>
            <person name="Grigoriev I.V."/>
            <person name="Hibbett D."/>
            <person name="Nagy L.G."/>
            <person name="Martin F.M."/>
        </authorList>
    </citation>
    <scope>NUCLEOTIDE SEQUENCE</scope>
    <source>
        <strain evidence="4">Prilba</strain>
    </source>
</reference>
<keyword evidence="3" id="KW-0732">Signal</keyword>
<evidence type="ECO:0000313" key="4">
    <source>
        <dbReference type="EMBL" id="KAF8485389.1"/>
    </source>
</evidence>
<feature type="signal peptide" evidence="3">
    <location>
        <begin position="1"/>
        <end position="27"/>
    </location>
</feature>
<feature type="transmembrane region" description="Helical" evidence="2">
    <location>
        <begin position="177"/>
        <end position="201"/>
    </location>
</feature>
<feature type="chain" id="PRO_5040494628" evidence="3">
    <location>
        <begin position="28"/>
        <end position="204"/>
    </location>
</feature>
<keyword evidence="2" id="KW-1133">Transmembrane helix</keyword>
<feature type="compositionally biased region" description="Polar residues" evidence="1">
    <location>
        <begin position="146"/>
        <end position="155"/>
    </location>
</feature>